<keyword evidence="1" id="KW-0472">Membrane</keyword>
<evidence type="ECO:0000313" key="2">
    <source>
        <dbReference type="EMBL" id="GHP09577.1"/>
    </source>
</evidence>
<dbReference type="EMBL" id="BNJQ01000025">
    <property type="protein sequence ID" value="GHP09577.1"/>
    <property type="molecule type" value="Genomic_DNA"/>
</dbReference>
<name>A0A830HX95_9CHLO</name>
<accession>A0A830HX95</accession>
<proteinExistence type="predicted"/>
<protein>
    <submittedName>
        <fullName evidence="2">Uncharacterized protein</fullName>
    </submittedName>
</protein>
<organism evidence="2 3">
    <name type="scientific">Pycnococcus provasolii</name>
    <dbReference type="NCBI Taxonomy" id="41880"/>
    <lineage>
        <taxon>Eukaryota</taxon>
        <taxon>Viridiplantae</taxon>
        <taxon>Chlorophyta</taxon>
        <taxon>Pseudoscourfieldiophyceae</taxon>
        <taxon>Pseudoscourfieldiales</taxon>
        <taxon>Pycnococcaceae</taxon>
        <taxon>Pycnococcus</taxon>
    </lineage>
</organism>
<keyword evidence="1" id="KW-1133">Transmembrane helix</keyword>
<dbReference type="Proteomes" id="UP000660262">
    <property type="component" value="Unassembled WGS sequence"/>
</dbReference>
<comment type="caution">
    <text evidence="2">The sequence shown here is derived from an EMBL/GenBank/DDBJ whole genome shotgun (WGS) entry which is preliminary data.</text>
</comment>
<keyword evidence="1" id="KW-0812">Transmembrane</keyword>
<feature type="transmembrane region" description="Helical" evidence="1">
    <location>
        <begin position="6"/>
        <end position="26"/>
    </location>
</feature>
<dbReference type="PANTHER" id="PTHR36052:SF1">
    <property type="entry name" value="EXCITATORY AMINO ACID TRANSPORTER"/>
    <property type="match status" value="1"/>
</dbReference>
<dbReference type="PANTHER" id="PTHR36052">
    <property type="entry name" value="EXCITATORY AMINO ACID TRANSPORTER"/>
    <property type="match status" value="1"/>
</dbReference>
<reference evidence="2" key="1">
    <citation type="submission" date="2020-10" db="EMBL/GenBank/DDBJ databases">
        <title>Unveiling of a novel bifunctional photoreceptor, Dualchrome1, isolated from a cosmopolitan green alga.</title>
        <authorList>
            <person name="Suzuki S."/>
            <person name="Kawachi M."/>
        </authorList>
    </citation>
    <scope>NUCLEOTIDE SEQUENCE</scope>
    <source>
        <strain evidence="2">NIES 2893</strain>
    </source>
</reference>
<keyword evidence="3" id="KW-1185">Reference proteome</keyword>
<evidence type="ECO:0000256" key="1">
    <source>
        <dbReference type="SAM" id="Phobius"/>
    </source>
</evidence>
<evidence type="ECO:0000313" key="3">
    <source>
        <dbReference type="Proteomes" id="UP000660262"/>
    </source>
</evidence>
<dbReference type="OrthoDB" id="523796at2759"/>
<dbReference type="AlphaFoldDB" id="A0A830HX95"/>
<sequence>MPNSVLFSTLWGSSLGFTTVMYANWLMKVPLSRRPWEHLLAAGVGAYASLSFDSWADKAEVELEEKIKMRSSLVSPETRVLKYLTVASSGANVFGAIISELEPSDELAKLCLDSISRLSRAPTVNLKLSLTSRPIARTLAHPLAKVSGSRNRAPAFTLGSNTTPCPTLWDM</sequence>
<gene>
    <name evidence="2" type="ORF">PPROV_000831200</name>
</gene>